<evidence type="ECO:0000313" key="2">
    <source>
        <dbReference type="EMBL" id="KAK5100908.1"/>
    </source>
</evidence>
<feature type="region of interest" description="Disordered" evidence="1">
    <location>
        <begin position="1"/>
        <end position="84"/>
    </location>
</feature>
<keyword evidence="3" id="KW-1185">Reference proteome</keyword>
<proteinExistence type="predicted"/>
<feature type="compositionally biased region" description="Basic and acidic residues" evidence="1">
    <location>
        <begin position="66"/>
        <end position="76"/>
    </location>
</feature>
<comment type="caution">
    <text evidence="2">The sequence shown here is derived from an EMBL/GenBank/DDBJ whole genome shotgun (WGS) entry which is preliminary data.</text>
</comment>
<gene>
    <name evidence="2" type="ORF">LTR24_000756</name>
</gene>
<evidence type="ECO:0000256" key="1">
    <source>
        <dbReference type="SAM" id="MobiDB-lite"/>
    </source>
</evidence>
<dbReference type="EMBL" id="JAVRRG010000005">
    <property type="protein sequence ID" value="KAK5100908.1"/>
    <property type="molecule type" value="Genomic_DNA"/>
</dbReference>
<evidence type="ECO:0000313" key="3">
    <source>
        <dbReference type="Proteomes" id="UP001345013"/>
    </source>
</evidence>
<organism evidence="2 3">
    <name type="scientific">Lithohypha guttulata</name>
    <dbReference type="NCBI Taxonomy" id="1690604"/>
    <lineage>
        <taxon>Eukaryota</taxon>
        <taxon>Fungi</taxon>
        <taxon>Dikarya</taxon>
        <taxon>Ascomycota</taxon>
        <taxon>Pezizomycotina</taxon>
        <taxon>Eurotiomycetes</taxon>
        <taxon>Chaetothyriomycetidae</taxon>
        <taxon>Chaetothyriales</taxon>
        <taxon>Trichomeriaceae</taxon>
        <taxon>Lithohypha</taxon>
    </lineage>
</organism>
<protein>
    <submittedName>
        <fullName evidence="2">Uncharacterized protein</fullName>
    </submittedName>
</protein>
<name>A0ABR0KMV8_9EURO</name>
<reference evidence="2 3" key="1">
    <citation type="submission" date="2023-08" db="EMBL/GenBank/DDBJ databases">
        <title>Black Yeasts Isolated from many extreme environments.</title>
        <authorList>
            <person name="Coleine C."/>
            <person name="Stajich J.E."/>
            <person name="Selbmann L."/>
        </authorList>
    </citation>
    <scope>NUCLEOTIDE SEQUENCE [LARGE SCALE GENOMIC DNA]</scope>
    <source>
        <strain evidence="2 3">CCFEE 5885</strain>
    </source>
</reference>
<dbReference type="Proteomes" id="UP001345013">
    <property type="component" value="Unassembled WGS sequence"/>
</dbReference>
<accession>A0ABR0KMV8</accession>
<feature type="compositionally biased region" description="Basic and acidic residues" evidence="1">
    <location>
        <begin position="47"/>
        <end position="57"/>
    </location>
</feature>
<sequence length="84" mass="9342">MDSHTFEPIGQKRKSAVADDVVSTRRNLETQDPVTHLPEPTQARAAPKGEKVGRQELVEVSVLARRTSESQPHEDGTTPPKRCR</sequence>